<gene>
    <name evidence="2" type="ORF">WOLCODRAFT_157171</name>
</gene>
<sequence>MDLLQKPPPPPAVELQLPPANVDADADMGDINEQNTGPPSDKYEAAMRTALDALHSAVADFRFQMADPEKEQHYSILDHWGEAACCFLGAVRVGLNALKDVGLDSSDAGDTVRRELHNASTNYPPLGDTLDYGLPDTDTHPPERPTQQDNTTSAVLAAIQPLLRTIDRRFSNIKARLCDSDARPAERSSARQPPASQHQLTFNDPRPPAGTHSYATAASTGTPIANPQKEPTGRAPTHAH</sequence>
<feature type="compositionally biased region" description="Polar residues" evidence="1">
    <location>
        <begin position="213"/>
        <end position="225"/>
    </location>
</feature>
<evidence type="ECO:0000313" key="3">
    <source>
        <dbReference type="Proteomes" id="UP000218811"/>
    </source>
</evidence>
<feature type="region of interest" description="Disordered" evidence="1">
    <location>
        <begin position="116"/>
        <end position="152"/>
    </location>
</feature>
<evidence type="ECO:0000313" key="2">
    <source>
        <dbReference type="EMBL" id="PCH36468.1"/>
    </source>
</evidence>
<dbReference type="AlphaFoldDB" id="A0A2H3JFK3"/>
<dbReference type="EMBL" id="KB467876">
    <property type="protein sequence ID" value="PCH36468.1"/>
    <property type="molecule type" value="Genomic_DNA"/>
</dbReference>
<organism evidence="2 3">
    <name type="scientific">Wolfiporia cocos (strain MD-104)</name>
    <name type="common">Brown rot fungus</name>
    <dbReference type="NCBI Taxonomy" id="742152"/>
    <lineage>
        <taxon>Eukaryota</taxon>
        <taxon>Fungi</taxon>
        <taxon>Dikarya</taxon>
        <taxon>Basidiomycota</taxon>
        <taxon>Agaricomycotina</taxon>
        <taxon>Agaricomycetes</taxon>
        <taxon>Polyporales</taxon>
        <taxon>Phaeolaceae</taxon>
        <taxon>Wolfiporia</taxon>
    </lineage>
</organism>
<reference evidence="2 3" key="1">
    <citation type="journal article" date="2012" name="Science">
        <title>The Paleozoic origin of enzymatic lignin decomposition reconstructed from 31 fungal genomes.</title>
        <authorList>
            <person name="Floudas D."/>
            <person name="Binder M."/>
            <person name="Riley R."/>
            <person name="Barry K."/>
            <person name="Blanchette R.A."/>
            <person name="Henrissat B."/>
            <person name="Martinez A.T."/>
            <person name="Otillar R."/>
            <person name="Spatafora J.W."/>
            <person name="Yadav J.S."/>
            <person name="Aerts A."/>
            <person name="Benoit I."/>
            <person name="Boyd A."/>
            <person name="Carlson A."/>
            <person name="Copeland A."/>
            <person name="Coutinho P.M."/>
            <person name="de Vries R.P."/>
            <person name="Ferreira P."/>
            <person name="Findley K."/>
            <person name="Foster B."/>
            <person name="Gaskell J."/>
            <person name="Glotzer D."/>
            <person name="Gorecki P."/>
            <person name="Heitman J."/>
            <person name="Hesse C."/>
            <person name="Hori C."/>
            <person name="Igarashi K."/>
            <person name="Jurgens J.A."/>
            <person name="Kallen N."/>
            <person name="Kersten P."/>
            <person name="Kohler A."/>
            <person name="Kuees U."/>
            <person name="Kumar T.K.A."/>
            <person name="Kuo A."/>
            <person name="LaButti K."/>
            <person name="Larrondo L.F."/>
            <person name="Lindquist E."/>
            <person name="Ling A."/>
            <person name="Lombard V."/>
            <person name="Lucas S."/>
            <person name="Lundell T."/>
            <person name="Martin R."/>
            <person name="McLaughlin D.J."/>
            <person name="Morgenstern I."/>
            <person name="Morin E."/>
            <person name="Murat C."/>
            <person name="Nagy L.G."/>
            <person name="Nolan M."/>
            <person name="Ohm R.A."/>
            <person name="Patyshakuliyeva A."/>
            <person name="Rokas A."/>
            <person name="Ruiz-Duenas F.J."/>
            <person name="Sabat G."/>
            <person name="Salamov A."/>
            <person name="Samejima M."/>
            <person name="Schmutz J."/>
            <person name="Slot J.C."/>
            <person name="St John F."/>
            <person name="Stenlid J."/>
            <person name="Sun H."/>
            <person name="Sun S."/>
            <person name="Syed K."/>
            <person name="Tsang A."/>
            <person name="Wiebenga A."/>
            <person name="Young D."/>
            <person name="Pisabarro A."/>
            <person name="Eastwood D.C."/>
            <person name="Martin F."/>
            <person name="Cullen D."/>
            <person name="Grigoriev I.V."/>
            <person name="Hibbett D.S."/>
        </authorList>
    </citation>
    <scope>NUCLEOTIDE SEQUENCE [LARGE SCALE GENOMIC DNA]</scope>
    <source>
        <strain evidence="2 3">MD-104</strain>
    </source>
</reference>
<name>A0A2H3JFK3_WOLCO</name>
<feature type="compositionally biased region" description="Polar residues" evidence="1">
    <location>
        <begin position="190"/>
        <end position="202"/>
    </location>
</feature>
<dbReference type="Proteomes" id="UP000218811">
    <property type="component" value="Unassembled WGS sequence"/>
</dbReference>
<feature type="compositionally biased region" description="Pro residues" evidence="1">
    <location>
        <begin position="1"/>
        <end position="12"/>
    </location>
</feature>
<proteinExistence type="predicted"/>
<keyword evidence="3" id="KW-1185">Reference proteome</keyword>
<feature type="region of interest" description="Disordered" evidence="1">
    <location>
        <begin position="181"/>
        <end position="240"/>
    </location>
</feature>
<protein>
    <submittedName>
        <fullName evidence="2">Uncharacterized protein</fullName>
    </submittedName>
</protein>
<feature type="region of interest" description="Disordered" evidence="1">
    <location>
        <begin position="1"/>
        <end position="39"/>
    </location>
</feature>
<accession>A0A2H3JFK3</accession>
<evidence type="ECO:0000256" key="1">
    <source>
        <dbReference type="SAM" id="MobiDB-lite"/>
    </source>
</evidence>